<keyword evidence="5" id="KW-0997">Cell inner membrane</keyword>
<dbReference type="PROSITE" id="PS00409">
    <property type="entry name" value="PROKAR_NTER_METHYL"/>
    <property type="match status" value="1"/>
</dbReference>
<comment type="subcellular location">
    <subcellularLocation>
        <location evidence="1">Cell inner membrane</location>
        <topology evidence="1">Single-pass membrane protein</topology>
    </subcellularLocation>
</comment>
<evidence type="ECO:0000256" key="3">
    <source>
        <dbReference type="ARBA" id="ARBA00022475"/>
    </source>
</evidence>
<dbReference type="KEGG" id="sphu:SPPYR_2737"/>
<keyword evidence="8 11" id="KW-0472">Membrane</keyword>
<sequence>MRIFAAIIERRLFDWGPACAGARSPDGERGFTLVELMVALAILALAATAVVLTIPGEERTVRSEADRLAARLAAARDVAVIEGRSVAVNFAPSGYGFERRVAGEWQVLPGRAFEQRNWPGDVRFAAGDGRGAARLLFDRVGTSPTPQAIVLAGGDAREVVRVSATGEVSREE</sequence>
<feature type="domain" description="General secretion pathway GspH" evidence="12">
    <location>
        <begin position="64"/>
        <end position="166"/>
    </location>
</feature>
<dbReference type="SUPFAM" id="SSF54523">
    <property type="entry name" value="Pili subunits"/>
    <property type="match status" value="1"/>
</dbReference>
<evidence type="ECO:0000256" key="8">
    <source>
        <dbReference type="ARBA" id="ARBA00023136"/>
    </source>
</evidence>
<name>A0A1Y5Q252_9SPHN</name>
<dbReference type="NCBIfam" id="TIGR02532">
    <property type="entry name" value="IV_pilin_GFxxxE"/>
    <property type="match status" value="1"/>
</dbReference>
<protein>
    <recommendedName>
        <fullName evidence="2">Type II secretion system protein H</fullName>
    </recommendedName>
    <alternativeName>
        <fullName evidence="10">General secretion pathway protein H</fullName>
    </alternativeName>
</protein>
<dbReference type="GO" id="GO:0015627">
    <property type="term" value="C:type II protein secretion system complex"/>
    <property type="evidence" value="ECO:0007669"/>
    <property type="project" value="InterPro"/>
</dbReference>
<dbReference type="RefSeq" id="WP_295320180.1">
    <property type="nucleotide sequence ID" value="NZ_LT598653.1"/>
</dbReference>
<comment type="similarity">
    <text evidence="9">Belongs to the GSP H family.</text>
</comment>
<keyword evidence="4" id="KW-0488">Methylation</keyword>
<dbReference type="Gene3D" id="3.55.40.10">
    <property type="entry name" value="minor pseudopilin epsh domain"/>
    <property type="match status" value="1"/>
</dbReference>
<dbReference type="GO" id="GO:0015628">
    <property type="term" value="P:protein secretion by the type II secretion system"/>
    <property type="evidence" value="ECO:0007669"/>
    <property type="project" value="InterPro"/>
</dbReference>
<proteinExistence type="inferred from homology"/>
<gene>
    <name evidence="13" type="ORF">SPPYR_2737</name>
</gene>
<evidence type="ECO:0000313" key="13">
    <source>
        <dbReference type="EMBL" id="SBV33857.1"/>
    </source>
</evidence>
<organism evidence="13">
    <name type="scientific">uncultured Sphingopyxis sp</name>
    <dbReference type="NCBI Taxonomy" id="310581"/>
    <lineage>
        <taxon>Bacteria</taxon>
        <taxon>Pseudomonadati</taxon>
        <taxon>Pseudomonadota</taxon>
        <taxon>Alphaproteobacteria</taxon>
        <taxon>Sphingomonadales</taxon>
        <taxon>Sphingomonadaceae</taxon>
        <taxon>Sphingopyxis</taxon>
        <taxon>environmental samples</taxon>
    </lineage>
</organism>
<keyword evidence="3" id="KW-1003">Cell membrane</keyword>
<dbReference type="InterPro" id="IPR002416">
    <property type="entry name" value="T2SS_protein-GspH"/>
</dbReference>
<evidence type="ECO:0000256" key="2">
    <source>
        <dbReference type="ARBA" id="ARBA00021549"/>
    </source>
</evidence>
<dbReference type="AlphaFoldDB" id="A0A1Y5Q252"/>
<dbReference type="PRINTS" id="PR00885">
    <property type="entry name" value="BCTERIALGSPH"/>
</dbReference>
<reference evidence="13" key="1">
    <citation type="submission" date="2016-03" db="EMBL/GenBank/DDBJ databases">
        <authorList>
            <person name="Ploux O."/>
        </authorList>
    </citation>
    <scope>NUCLEOTIDE SEQUENCE</scope>
    <source>
        <strain evidence="13">UC10</strain>
    </source>
</reference>
<evidence type="ECO:0000256" key="10">
    <source>
        <dbReference type="ARBA" id="ARBA00030775"/>
    </source>
</evidence>
<keyword evidence="6 11" id="KW-0812">Transmembrane</keyword>
<dbReference type="InterPro" id="IPR045584">
    <property type="entry name" value="Pilin-like"/>
</dbReference>
<dbReference type="InterPro" id="IPR022346">
    <property type="entry name" value="T2SS_GspH"/>
</dbReference>
<evidence type="ECO:0000256" key="11">
    <source>
        <dbReference type="SAM" id="Phobius"/>
    </source>
</evidence>
<evidence type="ECO:0000256" key="6">
    <source>
        <dbReference type="ARBA" id="ARBA00022692"/>
    </source>
</evidence>
<evidence type="ECO:0000256" key="1">
    <source>
        <dbReference type="ARBA" id="ARBA00004377"/>
    </source>
</evidence>
<dbReference type="EMBL" id="LT598653">
    <property type="protein sequence ID" value="SBV33857.1"/>
    <property type="molecule type" value="Genomic_DNA"/>
</dbReference>
<evidence type="ECO:0000256" key="4">
    <source>
        <dbReference type="ARBA" id="ARBA00022481"/>
    </source>
</evidence>
<evidence type="ECO:0000259" key="12">
    <source>
        <dbReference type="Pfam" id="PF12019"/>
    </source>
</evidence>
<dbReference type="Pfam" id="PF07963">
    <property type="entry name" value="N_methyl"/>
    <property type="match status" value="1"/>
</dbReference>
<dbReference type="Pfam" id="PF12019">
    <property type="entry name" value="GspH"/>
    <property type="match status" value="1"/>
</dbReference>
<accession>A0A1Y5Q252</accession>
<feature type="transmembrane region" description="Helical" evidence="11">
    <location>
        <begin position="33"/>
        <end position="54"/>
    </location>
</feature>
<evidence type="ECO:0000256" key="7">
    <source>
        <dbReference type="ARBA" id="ARBA00022989"/>
    </source>
</evidence>
<keyword evidence="7 11" id="KW-1133">Transmembrane helix</keyword>
<evidence type="ECO:0000256" key="9">
    <source>
        <dbReference type="ARBA" id="ARBA00025772"/>
    </source>
</evidence>
<dbReference type="InterPro" id="IPR012902">
    <property type="entry name" value="N_methyl_site"/>
</dbReference>
<evidence type="ECO:0000256" key="5">
    <source>
        <dbReference type="ARBA" id="ARBA00022519"/>
    </source>
</evidence>
<dbReference type="GO" id="GO:0005886">
    <property type="term" value="C:plasma membrane"/>
    <property type="evidence" value="ECO:0007669"/>
    <property type="project" value="UniProtKB-SubCell"/>
</dbReference>